<evidence type="ECO:0000313" key="4">
    <source>
        <dbReference type="Proteomes" id="UP000294555"/>
    </source>
</evidence>
<gene>
    <name evidence="3" type="ORF">EZJ58_5102</name>
</gene>
<dbReference type="InterPro" id="IPR051783">
    <property type="entry name" value="NAD(P)-dependent_oxidoreduct"/>
</dbReference>
<dbReference type="GO" id="GO:0005737">
    <property type="term" value="C:cytoplasm"/>
    <property type="evidence" value="ECO:0007669"/>
    <property type="project" value="TreeGrafter"/>
</dbReference>
<evidence type="ECO:0000259" key="2">
    <source>
        <dbReference type="Pfam" id="PF01370"/>
    </source>
</evidence>
<dbReference type="PANTHER" id="PTHR48079">
    <property type="entry name" value="PROTEIN YEEZ"/>
    <property type="match status" value="1"/>
</dbReference>
<comment type="caution">
    <text evidence="3">The sequence shown here is derived from an EMBL/GenBank/DDBJ whole genome shotgun (WGS) entry which is preliminary data.</text>
</comment>
<dbReference type="EMBL" id="SJOI01000001">
    <property type="protein sequence ID" value="TCL06809.1"/>
    <property type="molecule type" value="Genomic_DNA"/>
</dbReference>
<evidence type="ECO:0000256" key="1">
    <source>
        <dbReference type="SAM" id="MobiDB-lite"/>
    </source>
</evidence>
<feature type="domain" description="NAD-dependent epimerase/dehydratase" evidence="2">
    <location>
        <begin position="3"/>
        <end position="218"/>
    </location>
</feature>
<dbReference type="InterPro" id="IPR036291">
    <property type="entry name" value="NAD(P)-bd_dom_sf"/>
</dbReference>
<protein>
    <submittedName>
        <fullName evidence="3">Nucleoside-diphosphate-sugar epimerase</fullName>
    </submittedName>
</protein>
<name>A0A4R1NIC8_9GAMM</name>
<dbReference type="SUPFAM" id="SSF51735">
    <property type="entry name" value="NAD(P)-binding Rossmann-fold domains"/>
    <property type="match status" value="1"/>
</dbReference>
<dbReference type="RefSeq" id="WP_132926507.1">
    <property type="nucleotide sequence ID" value="NZ_SJOI01000001.1"/>
</dbReference>
<dbReference type="AlphaFoldDB" id="A0A4R1NIC8"/>
<dbReference type="Pfam" id="PF01370">
    <property type="entry name" value="Epimerase"/>
    <property type="match status" value="1"/>
</dbReference>
<keyword evidence="4" id="KW-1185">Reference proteome</keyword>
<dbReference type="Proteomes" id="UP000294555">
    <property type="component" value="Unassembled WGS sequence"/>
</dbReference>
<organism evidence="3 4">
    <name type="scientific">Sodalis ligni</name>
    <dbReference type="NCBI Taxonomy" id="2697027"/>
    <lineage>
        <taxon>Bacteria</taxon>
        <taxon>Pseudomonadati</taxon>
        <taxon>Pseudomonadota</taxon>
        <taxon>Gammaproteobacteria</taxon>
        <taxon>Enterobacterales</taxon>
        <taxon>Bruguierivoracaceae</taxon>
        <taxon>Sodalis</taxon>
    </lineage>
</organism>
<dbReference type="Gene3D" id="3.40.50.720">
    <property type="entry name" value="NAD(P)-binding Rossmann-like Domain"/>
    <property type="match status" value="1"/>
</dbReference>
<reference evidence="3 4" key="1">
    <citation type="submission" date="2019-02" db="EMBL/GenBank/DDBJ databases">
        <title>Investigation of anaerobic lignin degradation for improved lignocellulosic biofuels.</title>
        <authorList>
            <person name="Deangelis K."/>
        </authorList>
    </citation>
    <scope>NUCLEOTIDE SEQUENCE [LARGE SCALE GENOMIC DNA]</scope>
    <source>
        <strain evidence="3 4">159R</strain>
    </source>
</reference>
<accession>A0A4R1NIC8</accession>
<proteinExistence type="predicted"/>
<dbReference type="InterPro" id="IPR001509">
    <property type="entry name" value="Epimerase_deHydtase"/>
</dbReference>
<evidence type="ECO:0000313" key="3">
    <source>
        <dbReference type="EMBL" id="TCL06809.1"/>
    </source>
</evidence>
<dbReference type="PANTHER" id="PTHR48079:SF9">
    <property type="entry name" value="PUTATIVE-RELATED"/>
    <property type="match status" value="1"/>
</dbReference>
<dbReference type="CDD" id="cd05262">
    <property type="entry name" value="SDR_a7"/>
    <property type="match status" value="1"/>
</dbReference>
<dbReference type="OrthoDB" id="9787292at2"/>
<sequence length="302" mass="32333">MKIFLTGATGFIGTALVPELINAGHQVLGLARSDDGAKRLIAAGAKVHRGSLEHPSSLRLGAAGSDGVIHCAYDHDFSTFEESGKKESRAIDALGSALIGTDRPLIITSVTAMGAAAPGRIATEDYYIPNHPIPRTPTENAGAAVADRGVNVSVVRLPQVHNKVKQGLISQLIGLARDKGVSAYVEEGVNRWPAVHLLDVARLYRLAFEKHEPSSRYNAVAEEGIPLRQIAEAIGKLLQIPVVSIRMEEAQSHFGWLAMFAGMDMPASSQLTRQRLGWHPTGPGLLSDLERDARTDTQGGNF</sequence>
<dbReference type="GO" id="GO:0004029">
    <property type="term" value="F:aldehyde dehydrogenase (NAD+) activity"/>
    <property type="evidence" value="ECO:0007669"/>
    <property type="project" value="TreeGrafter"/>
</dbReference>
<feature type="region of interest" description="Disordered" evidence="1">
    <location>
        <begin position="282"/>
        <end position="302"/>
    </location>
</feature>